<dbReference type="OrthoDB" id="4337967at2"/>
<feature type="compositionally biased region" description="Low complexity" evidence="1">
    <location>
        <begin position="197"/>
        <end position="215"/>
    </location>
</feature>
<proteinExistence type="predicted"/>
<keyword evidence="3" id="KW-1185">Reference proteome</keyword>
<evidence type="ECO:0008006" key="4">
    <source>
        <dbReference type="Google" id="ProtNLM"/>
    </source>
</evidence>
<evidence type="ECO:0000313" key="2">
    <source>
        <dbReference type="EMBL" id="OEJ32183.1"/>
    </source>
</evidence>
<evidence type="ECO:0000256" key="1">
    <source>
        <dbReference type="SAM" id="MobiDB-lite"/>
    </source>
</evidence>
<name>A0A1E5PRP2_9ACTN</name>
<sequence>MATNFEGYSHAQLAAMVASLDPKTVSQRGTQLTEAAKTIKEIGQKLKDHKVKGWEGEAATAFQEWVNRAGSATLVLADFSSTGGHWMTLAAQTMSEIHMPKYDAGAEAALKENLEISRQYRNDPDAKQLGQEAWSKLSGDHARAVDALTKLSQSYALSKTEMDRATIPTFPKPPAVFVPPHVATDLDRDRFGGGSAQGSNSGSSSYVSSAPTASVSRDEPMVPGHPPRPDVSLPPAAPVAVTLDRDVEVDLDTVTTLPNPTAPPVTTPAGPLPTGPTPVAIAPPVPLPPVGGLRTIPGIGPVGPLGPGPGTSGPLGKIGLPPRGDTGIVGGRPVTPTGPSSGIPRGTVIGTEAGHAGRPVNGMVGGGLGGAHAGTVGPVGGRRLATEPGGIVGGRQPAAGSRVTPFTQGGSGLVRSNVGGVGAGMQTPGNRRDDQRGERPDYLAEDEETWQGNRRVVPPVID</sequence>
<feature type="compositionally biased region" description="Basic and acidic residues" evidence="1">
    <location>
        <begin position="430"/>
        <end position="442"/>
    </location>
</feature>
<comment type="caution">
    <text evidence="2">The sequence shown here is derived from an EMBL/GenBank/DDBJ whole genome shotgun (WGS) entry which is preliminary data.</text>
</comment>
<gene>
    <name evidence="2" type="ORF">BGK67_13295</name>
</gene>
<evidence type="ECO:0000313" key="3">
    <source>
        <dbReference type="Proteomes" id="UP000095705"/>
    </source>
</evidence>
<dbReference type="EMBL" id="MEHK01000001">
    <property type="protein sequence ID" value="OEJ32183.1"/>
    <property type="molecule type" value="Genomic_DNA"/>
</dbReference>
<feature type="region of interest" description="Disordered" evidence="1">
    <location>
        <begin position="166"/>
        <end position="236"/>
    </location>
</feature>
<accession>A0A1E5PRP2</accession>
<protein>
    <recommendedName>
        <fullName evidence="4">PPE domain-containing protein</fullName>
    </recommendedName>
</protein>
<organism evidence="2 3">
    <name type="scientific">Streptomyces subrutilus</name>
    <dbReference type="NCBI Taxonomy" id="36818"/>
    <lineage>
        <taxon>Bacteria</taxon>
        <taxon>Bacillati</taxon>
        <taxon>Actinomycetota</taxon>
        <taxon>Actinomycetes</taxon>
        <taxon>Kitasatosporales</taxon>
        <taxon>Streptomycetaceae</taxon>
        <taxon>Streptomyces</taxon>
    </lineage>
</organism>
<dbReference type="STRING" id="36818.BGK67_13295"/>
<feature type="region of interest" description="Disordered" evidence="1">
    <location>
        <begin position="391"/>
        <end position="462"/>
    </location>
</feature>
<dbReference type="RefSeq" id="WP_069920464.1">
    <property type="nucleotide sequence ID" value="NZ_MEHK01000001.1"/>
</dbReference>
<dbReference type="AlphaFoldDB" id="A0A1E5PRP2"/>
<dbReference type="Proteomes" id="UP000095705">
    <property type="component" value="Unassembled WGS sequence"/>
</dbReference>
<reference evidence="2 3" key="1">
    <citation type="submission" date="2016-08" db="EMBL/GenBank/DDBJ databases">
        <title>The complete genome of Streptomyces subrutilus 10-1-1.</title>
        <authorList>
            <person name="Chen X."/>
        </authorList>
    </citation>
    <scope>NUCLEOTIDE SEQUENCE [LARGE SCALE GENOMIC DNA]</scope>
    <source>
        <strain evidence="2 3">10-1-1</strain>
    </source>
</reference>